<keyword evidence="5" id="KW-0479">Metal-binding</keyword>
<dbReference type="PANTHER" id="PTHR23407:SF1">
    <property type="entry name" value="5-FORMYLTETRAHYDROFOLATE CYCLO-LIGASE"/>
    <property type="match status" value="1"/>
</dbReference>
<reference evidence="6 7" key="1">
    <citation type="submission" date="2018-09" db="EMBL/GenBank/DDBJ databases">
        <title>Paenibacillus aracenensis nov. sp. isolated from a cave in southern Spain.</title>
        <authorList>
            <person name="Jurado V."/>
            <person name="Gutierrez-Patricio S."/>
            <person name="Gonzalez-Pimentel J.L."/>
            <person name="Miller A.Z."/>
            <person name="Laiz L."/>
            <person name="Saiz-Jimenez C."/>
        </authorList>
    </citation>
    <scope>NUCLEOTIDE SEQUENCE [LARGE SCALE GENOMIC DNA]</scope>
    <source>
        <strain evidence="6 7">DSM 22867</strain>
    </source>
</reference>
<evidence type="ECO:0000256" key="1">
    <source>
        <dbReference type="ARBA" id="ARBA00010638"/>
    </source>
</evidence>
<evidence type="ECO:0000256" key="3">
    <source>
        <dbReference type="ARBA" id="ARBA00022840"/>
    </source>
</evidence>
<dbReference type="Gene3D" id="3.40.50.10420">
    <property type="entry name" value="NagB/RpiA/CoA transferase-like"/>
    <property type="match status" value="1"/>
</dbReference>
<keyword evidence="6" id="KW-0436">Ligase</keyword>
<dbReference type="GO" id="GO:0005524">
    <property type="term" value="F:ATP binding"/>
    <property type="evidence" value="ECO:0007669"/>
    <property type="project" value="UniProtKB-KW"/>
</dbReference>
<feature type="binding site" evidence="4">
    <location>
        <begin position="10"/>
        <end position="14"/>
    </location>
    <ligand>
        <name>ATP</name>
        <dbReference type="ChEBI" id="CHEBI:30616"/>
    </ligand>
</feature>
<dbReference type="EC" id="6.3.3.2" evidence="5"/>
<dbReference type="InterPro" id="IPR002698">
    <property type="entry name" value="FTHF_cligase"/>
</dbReference>
<dbReference type="PIRSF" id="PIRSF006806">
    <property type="entry name" value="FTHF_cligase"/>
    <property type="match status" value="1"/>
</dbReference>
<gene>
    <name evidence="6" type="ORF">D3P08_19325</name>
</gene>
<proteinExistence type="inferred from homology"/>
<evidence type="ECO:0000256" key="4">
    <source>
        <dbReference type="PIRSR" id="PIRSR006806-1"/>
    </source>
</evidence>
<evidence type="ECO:0000256" key="2">
    <source>
        <dbReference type="ARBA" id="ARBA00022741"/>
    </source>
</evidence>
<keyword evidence="5" id="KW-0460">Magnesium</keyword>
<dbReference type="EMBL" id="QXQA01000013">
    <property type="protein sequence ID" value="RIX50847.1"/>
    <property type="molecule type" value="Genomic_DNA"/>
</dbReference>
<evidence type="ECO:0000313" key="7">
    <source>
        <dbReference type="Proteomes" id="UP000266482"/>
    </source>
</evidence>
<organism evidence="6 7">
    <name type="scientific">Paenibacillus nanensis</name>
    <dbReference type="NCBI Taxonomy" id="393251"/>
    <lineage>
        <taxon>Bacteria</taxon>
        <taxon>Bacillati</taxon>
        <taxon>Bacillota</taxon>
        <taxon>Bacilli</taxon>
        <taxon>Bacillales</taxon>
        <taxon>Paenibacillaceae</taxon>
        <taxon>Paenibacillus</taxon>
    </lineage>
</organism>
<evidence type="ECO:0000313" key="6">
    <source>
        <dbReference type="EMBL" id="RIX50847.1"/>
    </source>
</evidence>
<dbReference type="GO" id="GO:0035999">
    <property type="term" value="P:tetrahydrofolate interconversion"/>
    <property type="evidence" value="ECO:0007669"/>
    <property type="project" value="TreeGrafter"/>
</dbReference>
<keyword evidence="7" id="KW-1185">Reference proteome</keyword>
<sequence>MAQYHGWQDKAAFRLEMKNKREAIAEELRRKRSEAACNRLIEWAEASGMKSVMAYASFRSELSLDPFIEWCWENGIELILPRCIPEARTMTLYRLESWSQLTAGAYGIREPDPARIAALPADYLPDAVVVPGLAFDRQGGRMGYGAGYYDRFAEHAIRLAESRRQKLLWIGAGFEAQLVERVPLEAHDLRLDGVVTEQAFYSSQQADGR</sequence>
<dbReference type="InterPro" id="IPR037171">
    <property type="entry name" value="NagB/RpiA_transferase-like"/>
</dbReference>
<dbReference type="NCBIfam" id="TIGR02727">
    <property type="entry name" value="MTHFS_bact"/>
    <property type="match status" value="1"/>
</dbReference>
<dbReference type="GO" id="GO:0009396">
    <property type="term" value="P:folic acid-containing compound biosynthetic process"/>
    <property type="evidence" value="ECO:0007669"/>
    <property type="project" value="TreeGrafter"/>
</dbReference>
<accession>A0A3A1UQL6</accession>
<dbReference type="GO" id="GO:0046872">
    <property type="term" value="F:metal ion binding"/>
    <property type="evidence" value="ECO:0007669"/>
    <property type="project" value="UniProtKB-KW"/>
</dbReference>
<dbReference type="OrthoDB" id="9801938at2"/>
<dbReference type="Proteomes" id="UP000266482">
    <property type="component" value="Unassembled WGS sequence"/>
</dbReference>
<dbReference type="RefSeq" id="WP_119601558.1">
    <property type="nucleotide sequence ID" value="NZ_QXQA01000013.1"/>
</dbReference>
<protein>
    <recommendedName>
        <fullName evidence="5">5-formyltetrahydrofolate cyclo-ligase</fullName>
        <ecNumber evidence="5">6.3.3.2</ecNumber>
    </recommendedName>
</protein>
<dbReference type="GO" id="GO:0030272">
    <property type="term" value="F:5-formyltetrahydrofolate cyclo-ligase activity"/>
    <property type="evidence" value="ECO:0007669"/>
    <property type="project" value="UniProtKB-EC"/>
</dbReference>
<comment type="similarity">
    <text evidence="1 5">Belongs to the 5-formyltetrahydrofolate cyclo-ligase family.</text>
</comment>
<feature type="binding site" evidence="4">
    <location>
        <position position="61"/>
    </location>
    <ligand>
        <name>substrate</name>
    </ligand>
</feature>
<dbReference type="PANTHER" id="PTHR23407">
    <property type="entry name" value="ATPASE INHIBITOR/5-FORMYLTETRAHYDROFOLATE CYCLO-LIGASE"/>
    <property type="match status" value="1"/>
</dbReference>
<dbReference type="InterPro" id="IPR024185">
    <property type="entry name" value="FTHF_cligase-like_sf"/>
</dbReference>
<dbReference type="Pfam" id="PF01812">
    <property type="entry name" value="5-FTHF_cyc-lig"/>
    <property type="match status" value="1"/>
</dbReference>
<dbReference type="SUPFAM" id="SSF100950">
    <property type="entry name" value="NagB/RpiA/CoA transferase-like"/>
    <property type="match status" value="1"/>
</dbReference>
<keyword evidence="3 4" id="KW-0067">ATP-binding</keyword>
<feature type="binding site" evidence="4">
    <location>
        <begin position="141"/>
        <end position="149"/>
    </location>
    <ligand>
        <name>ATP</name>
        <dbReference type="ChEBI" id="CHEBI:30616"/>
    </ligand>
</feature>
<keyword evidence="2 4" id="KW-0547">Nucleotide-binding</keyword>
<comment type="caution">
    <text evidence="6">The sequence shown here is derived from an EMBL/GenBank/DDBJ whole genome shotgun (WGS) entry which is preliminary data.</text>
</comment>
<name>A0A3A1UQL6_9BACL</name>
<evidence type="ECO:0000256" key="5">
    <source>
        <dbReference type="RuleBase" id="RU361279"/>
    </source>
</evidence>
<comment type="catalytic activity">
    <reaction evidence="5">
        <text>(6S)-5-formyl-5,6,7,8-tetrahydrofolate + ATP = (6R)-5,10-methenyltetrahydrofolate + ADP + phosphate</text>
        <dbReference type="Rhea" id="RHEA:10488"/>
        <dbReference type="ChEBI" id="CHEBI:30616"/>
        <dbReference type="ChEBI" id="CHEBI:43474"/>
        <dbReference type="ChEBI" id="CHEBI:57455"/>
        <dbReference type="ChEBI" id="CHEBI:57457"/>
        <dbReference type="ChEBI" id="CHEBI:456216"/>
        <dbReference type="EC" id="6.3.3.2"/>
    </reaction>
</comment>
<dbReference type="AlphaFoldDB" id="A0A3A1UQL6"/>
<comment type="cofactor">
    <cofactor evidence="5">
        <name>Mg(2+)</name>
        <dbReference type="ChEBI" id="CHEBI:18420"/>
    </cofactor>
</comment>